<dbReference type="EMBL" id="JAMKBI010000001">
    <property type="protein sequence ID" value="MCZ8531748.1"/>
    <property type="molecule type" value="Genomic_DNA"/>
</dbReference>
<evidence type="ECO:0000313" key="1">
    <source>
        <dbReference type="EMBL" id="MCZ8531748.1"/>
    </source>
</evidence>
<gene>
    <name evidence="1" type="ORF">M9R61_00145</name>
</gene>
<dbReference type="RefSeq" id="WP_269920459.1">
    <property type="nucleotide sequence ID" value="NZ_CP189791.1"/>
</dbReference>
<accession>A0A9X3L5U1</accession>
<dbReference type="AlphaFoldDB" id="A0A9X3L5U1"/>
<comment type="caution">
    <text evidence="1">The sequence shown here is derived from an EMBL/GenBank/DDBJ whole genome shotgun (WGS) entry which is preliminary data.</text>
</comment>
<sequence length="53" mass="5932">MGITLLILLIVLMIAFVGASFVIANLQKNKSDSQVELQSHILQEFHKTQKPPK</sequence>
<keyword evidence="2" id="KW-1185">Reference proteome</keyword>
<reference evidence="1" key="1">
    <citation type="submission" date="2022-05" db="EMBL/GenBank/DDBJ databases">
        <authorList>
            <person name="Colautti A."/>
            <person name="Iacumin L."/>
        </authorList>
    </citation>
    <scope>NUCLEOTIDE SEQUENCE</scope>
    <source>
        <strain evidence="1">DSM 30747</strain>
    </source>
</reference>
<proteinExistence type="predicted"/>
<organism evidence="1 2">
    <name type="scientific">Psychrobacillus psychrodurans</name>
    <dbReference type="NCBI Taxonomy" id="126157"/>
    <lineage>
        <taxon>Bacteria</taxon>
        <taxon>Bacillati</taxon>
        <taxon>Bacillota</taxon>
        <taxon>Bacilli</taxon>
        <taxon>Bacillales</taxon>
        <taxon>Bacillaceae</taxon>
        <taxon>Psychrobacillus</taxon>
    </lineage>
</organism>
<evidence type="ECO:0000313" key="2">
    <source>
        <dbReference type="Proteomes" id="UP001152172"/>
    </source>
</evidence>
<name>A0A9X3L5U1_9BACI</name>
<protein>
    <submittedName>
        <fullName evidence="1">Uncharacterized protein</fullName>
    </submittedName>
</protein>
<dbReference type="Proteomes" id="UP001152172">
    <property type="component" value="Unassembled WGS sequence"/>
</dbReference>